<gene>
    <name evidence="2" type="ORF">MBEBAB_2052</name>
</gene>
<protein>
    <submittedName>
        <fullName evidence="2">Uncharacterized protein</fullName>
    </submittedName>
</protein>
<sequence length="308" mass="34071">MPDMHQLSARGCERARRALERVRHARHPLHGWRRWTIIAVQAAVGLFLLFALVNLALWFSIDRSGGPVRQAMWEVEALARSPLDGEQAPDHAFTALYGDVLGAEPDVGEVRDYFEDQSRREEFVLEHVMTQRMLSLNDRLDARVFPSGVYVGLRAMGPDGAPMVYVTRHLAHFMFFPRHAYILVVPEQGEATVFSASVNNKLDEDAEHPNHLRATLQAYDVEAYDFPSSGQAVHLMTRISDEVATDALARLETAAQRLAEAEVTYGVLAPNSNTVIGCLLEDAGVMTRAERSGALLAVRAPGLGADCV</sequence>
<evidence type="ECO:0000313" key="2">
    <source>
        <dbReference type="EMBL" id="GAD59802.1"/>
    </source>
</evidence>
<evidence type="ECO:0000256" key="1">
    <source>
        <dbReference type="SAM" id="Phobius"/>
    </source>
</evidence>
<comment type="caution">
    <text evidence="2">The sequence shown here is derived from an EMBL/GenBank/DDBJ whole genome shotgun (WGS) entry which is preliminary data.</text>
</comment>
<organism evidence="2 3">
    <name type="scientific">Brevundimonas abyssalis TAR-001</name>
    <dbReference type="NCBI Taxonomy" id="1391729"/>
    <lineage>
        <taxon>Bacteria</taxon>
        <taxon>Pseudomonadati</taxon>
        <taxon>Pseudomonadota</taxon>
        <taxon>Alphaproteobacteria</taxon>
        <taxon>Caulobacterales</taxon>
        <taxon>Caulobacteraceae</taxon>
        <taxon>Brevundimonas</taxon>
    </lineage>
</organism>
<keyword evidence="1" id="KW-0812">Transmembrane</keyword>
<name>A0A8E0NCE4_9CAUL</name>
<reference evidence="3" key="1">
    <citation type="journal article" date="2013" name="Genome Announc.">
        <title>Draft Genome Sequence of the Dimorphic Prosthecate Bacterium Brevundimonas abyssalis TAR-001T.</title>
        <authorList>
            <person name="Tsubouchi T."/>
            <person name="Nishi S."/>
            <person name="Usui K."/>
            <person name="Shimane Y."/>
            <person name="Takaki Y."/>
            <person name="Maruyama T."/>
            <person name="Hatada Y."/>
        </authorList>
    </citation>
    <scope>NUCLEOTIDE SEQUENCE [LARGE SCALE GENOMIC DNA]</scope>
    <source>
        <strain evidence="3">TAR-001</strain>
    </source>
</reference>
<keyword evidence="3" id="KW-1185">Reference proteome</keyword>
<accession>A0A8E0NCE4</accession>
<keyword evidence="1" id="KW-0472">Membrane</keyword>
<dbReference type="Proteomes" id="UP000016569">
    <property type="component" value="Unassembled WGS sequence"/>
</dbReference>
<keyword evidence="1" id="KW-1133">Transmembrane helix</keyword>
<dbReference type="RefSeq" id="WP_021697896.1">
    <property type="nucleotide sequence ID" value="NZ_BATC01000039.1"/>
</dbReference>
<feature type="transmembrane region" description="Helical" evidence="1">
    <location>
        <begin position="35"/>
        <end position="59"/>
    </location>
</feature>
<proteinExistence type="predicted"/>
<dbReference type="AlphaFoldDB" id="A0A8E0NCE4"/>
<dbReference type="EMBL" id="BATC01000039">
    <property type="protein sequence ID" value="GAD59802.1"/>
    <property type="molecule type" value="Genomic_DNA"/>
</dbReference>
<evidence type="ECO:0000313" key="3">
    <source>
        <dbReference type="Proteomes" id="UP000016569"/>
    </source>
</evidence>